<protein>
    <submittedName>
        <fullName evidence="1">Uncharacterized protein</fullName>
    </submittedName>
</protein>
<sequence>MVPVLDSRLVSPDALIPLVRQRVSGPLDSIILQAIIRAAIDFCKRSALIHLERQFDEVLEGQTVSFAKASCVNRQARQDVREPQVTGSVIHRITSQGVPLQPGTHYHVQSAESVRFLVALQNVCIIGAIEPLPTAKLIPAALVENYAEAMADGAAAILQLQPGKPWASPELAQLNQMRFNEAVRDAHRFRAEQTPNAQIVNPVRRRHFF</sequence>
<accession>A0A0S2SIV7</accession>
<proteinExistence type="predicted"/>
<dbReference type="PATRIC" id="fig|652.5.peg.2768"/>
<name>A0A0S2SIV7_9GAMM</name>
<evidence type="ECO:0000313" key="1">
    <source>
        <dbReference type="EMBL" id="ALP41642.1"/>
    </source>
</evidence>
<reference evidence="2" key="1">
    <citation type="submission" date="2015-10" db="EMBL/GenBank/DDBJ databases">
        <title>Complete Genome Sequence of Aeromonas schubertii strain WL1483.</title>
        <authorList>
            <person name="Liu L."/>
        </authorList>
    </citation>
    <scope>NUCLEOTIDE SEQUENCE [LARGE SCALE GENOMIC DNA]</scope>
    <source>
        <strain evidence="2">WL1483</strain>
    </source>
</reference>
<dbReference type="KEGG" id="asr:WL1483_2223"/>
<gene>
    <name evidence="1" type="ORF">WL1483_2223</name>
</gene>
<dbReference type="AlphaFoldDB" id="A0A0S2SIV7"/>
<reference evidence="1 2" key="2">
    <citation type="journal article" date="2016" name="Genome Announc.">
        <title>Complete Genome Sequence of the Highly Virulent Aeromonas schubertii Strain WL1483, Isolated from Diseased Snakehead Fish (Channa argus) in China.</title>
        <authorList>
            <person name="Liu L."/>
            <person name="Li N."/>
            <person name="Zhang D."/>
            <person name="Fu X."/>
            <person name="Shi C."/>
            <person name="Lin Q."/>
            <person name="Hao G."/>
        </authorList>
    </citation>
    <scope>NUCLEOTIDE SEQUENCE [LARGE SCALE GENOMIC DNA]</scope>
    <source>
        <strain evidence="1 2">WL1483</strain>
    </source>
</reference>
<dbReference type="EMBL" id="CP013067">
    <property type="protein sequence ID" value="ALP41642.1"/>
    <property type="molecule type" value="Genomic_DNA"/>
</dbReference>
<dbReference type="Proteomes" id="UP000058114">
    <property type="component" value="Chromosome"/>
</dbReference>
<organism evidence="1 2">
    <name type="scientific">Aeromonas schubertii</name>
    <dbReference type="NCBI Taxonomy" id="652"/>
    <lineage>
        <taxon>Bacteria</taxon>
        <taxon>Pseudomonadati</taxon>
        <taxon>Pseudomonadota</taxon>
        <taxon>Gammaproteobacteria</taxon>
        <taxon>Aeromonadales</taxon>
        <taxon>Aeromonadaceae</taxon>
        <taxon>Aeromonas</taxon>
    </lineage>
</organism>
<evidence type="ECO:0000313" key="2">
    <source>
        <dbReference type="Proteomes" id="UP000058114"/>
    </source>
</evidence>
<dbReference type="RefSeq" id="WP_060586772.1">
    <property type="nucleotide sequence ID" value="NZ_CP013067.1"/>
</dbReference>